<dbReference type="Pfam" id="PF13408">
    <property type="entry name" value="Zn_ribbon_recom"/>
    <property type="match status" value="1"/>
</dbReference>
<dbReference type="Gene3D" id="3.40.50.1390">
    <property type="entry name" value="Resolvase, N-terminal catalytic domain"/>
    <property type="match status" value="1"/>
</dbReference>
<proteinExistence type="predicted"/>
<dbReference type="SUPFAM" id="SSF53041">
    <property type="entry name" value="Resolvase-like"/>
    <property type="match status" value="1"/>
</dbReference>
<evidence type="ECO:0000313" key="5">
    <source>
        <dbReference type="EMBL" id="RHK18247.1"/>
    </source>
</evidence>
<accession>A0A415FDA5</accession>
<dbReference type="GO" id="GO:0000150">
    <property type="term" value="F:DNA strand exchange activity"/>
    <property type="evidence" value="ECO:0007669"/>
    <property type="project" value="InterPro"/>
</dbReference>
<keyword evidence="1" id="KW-0238">DNA-binding</keyword>
<dbReference type="CDD" id="cd00338">
    <property type="entry name" value="Ser_Recombinase"/>
    <property type="match status" value="1"/>
</dbReference>
<feature type="domain" description="Resolvase/invertase-type recombinase catalytic" evidence="4">
    <location>
        <begin position="3"/>
        <end position="150"/>
    </location>
</feature>
<keyword evidence="2" id="KW-0233">DNA recombination</keyword>
<organism evidence="5 6">
    <name type="scientific">Bacteroides xylanisolvens</name>
    <dbReference type="NCBI Taxonomy" id="371601"/>
    <lineage>
        <taxon>Bacteria</taxon>
        <taxon>Pseudomonadati</taxon>
        <taxon>Bacteroidota</taxon>
        <taxon>Bacteroidia</taxon>
        <taxon>Bacteroidales</taxon>
        <taxon>Bacteroidaceae</taxon>
        <taxon>Bacteroides</taxon>
    </lineage>
</organism>
<dbReference type="Pfam" id="PF00239">
    <property type="entry name" value="Resolvase"/>
    <property type="match status" value="1"/>
</dbReference>
<gene>
    <name evidence="5" type="ORF">DW075_23590</name>
</gene>
<feature type="coiled-coil region" evidence="3">
    <location>
        <begin position="437"/>
        <end position="464"/>
    </location>
</feature>
<evidence type="ECO:0000256" key="2">
    <source>
        <dbReference type="ARBA" id="ARBA00023172"/>
    </source>
</evidence>
<dbReference type="Pfam" id="PF07508">
    <property type="entry name" value="Recombinase"/>
    <property type="match status" value="1"/>
</dbReference>
<dbReference type="Proteomes" id="UP000285503">
    <property type="component" value="Unassembled WGS sequence"/>
</dbReference>
<dbReference type="Gene3D" id="3.90.1750.20">
    <property type="entry name" value="Putative Large Serine Recombinase, Chain B, Domain 2"/>
    <property type="match status" value="1"/>
</dbReference>
<evidence type="ECO:0000259" key="4">
    <source>
        <dbReference type="SMART" id="SM00857"/>
    </source>
</evidence>
<dbReference type="SMART" id="SM00857">
    <property type="entry name" value="Resolvase"/>
    <property type="match status" value="1"/>
</dbReference>
<dbReference type="AlphaFoldDB" id="A0A415FDA5"/>
<dbReference type="PANTHER" id="PTHR30461">
    <property type="entry name" value="DNA-INVERTASE FROM LAMBDOID PROPHAGE"/>
    <property type="match status" value="1"/>
</dbReference>
<evidence type="ECO:0000256" key="1">
    <source>
        <dbReference type="ARBA" id="ARBA00023125"/>
    </source>
</evidence>
<dbReference type="PANTHER" id="PTHR30461:SF2">
    <property type="entry name" value="SERINE RECOMBINASE PINE-RELATED"/>
    <property type="match status" value="1"/>
</dbReference>
<evidence type="ECO:0000313" key="6">
    <source>
        <dbReference type="Proteomes" id="UP000285503"/>
    </source>
</evidence>
<dbReference type="InterPro" id="IPR038109">
    <property type="entry name" value="DNA_bind_recomb_sf"/>
</dbReference>
<reference evidence="5 6" key="1">
    <citation type="submission" date="2018-08" db="EMBL/GenBank/DDBJ databases">
        <title>A genome reference for cultivated species of the human gut microbiota.</title>
        <authorList>
            <person name="Zou Y."/>
            <person name="Xue W."/>
            <person name="Luo G."/>
        </authorList>
    </citation>
    <scope>NUCLEOTIDE SEQUENCE [LARGE SCALE GENOMIC DNA]</scope>
    <source>
        <strain evidence="5 6">AF46-11NS</strain>
    </source>
</reference>
<dbReference type="InterPro" id="IPR006119">
    <property type="entry name" value="Resolv_N"/>
</dbReference>
<dbReference type="InterPro" id="IPR036162">
    <property type="entry name" value="Resolvase-like_N_sf"/>
</dbReference>
<dbReference type="InterPro" id="IPR025827">
    <property type="entry name" value="Zn_ribbon_recom_dom"/>
</dbReference>
<protein>
    <submittedName>
        <fullName evidence="5">Recombinase family protein</fullName>
    </submittedName>
</protein>
<dbReference type="InterPro" id="IPR050639">
    <property type="entry name" value="SSR_resolvase"/>
</dbReference>
<name>A0A415FDA5_9BACE</name>
<evidence type="ECO:0000256" key="3">
    <source>
        <dbReference type="SAM" id="Coils"/>
    </source>
</evidence>
<dbReference type="EMBL" id="QRNE01000234">
    <property type="protein sequence ID" value="RHK18247.1"/>
    <property type="molecule type" value="Genomic_DNA"/>
</dbReference>
<comment type="caution">
    <text evidence="5">The sequence shown here is derived from an EMBL/GenBank/DDBJ whole genome shotgun (WGS) entry which is preliminary data.</text>
</comment>
<dbReference type="InterPro" id="IPR011109">
    <property type="entry name" value="DNA_bind_recombinase_dom"/>
</dbReference>
<dbReference type="GO" id="GO:0003677">
    <property type="term" value="F:DNA binding"/>
    <property type="evidence" value="ECO:0007669"/>
    <property type="project" value="UniProtKB-KW"/>
</dbReference>
<sequence>MRAAFLIRCSTKKQDYERQVNDLTRLAKKFGYTSSDNMIFGEHITGKDDASKRDRQSIQRLKDAAINKEFDVVLVSEVSRMSRDPMSGRLYVRQLINMDIPVYFRDIDTWTIDPVTGKKVRDAETIIGAAFDAAWKYIKSMKTQIASGRRDELDNNQMSIGQPFFGYKRYGGRDKGKKNSWVINDDAAKVVVDVFEEYVKDGATLKSTALAITAKYGEQFNKKFSIGTIEHILTFEPYCTGIKVVSLTDPDTEDVDEFEVEIPTIITRAMFDKATTKRATNRTARTPYPKQATYILSKLLKCPICEHSLTPQKRGGDKGDKYRLMNGKVAIRWSCMSGINNATDCSSRITISNEKLEAIIWGLVKQELIGFANLNDEDRVAKVEELTDKITNLEMNIANFTSHISNMDRLIERAYSAYMDAPDSVMDIAKDKYYKTLTKCENERAECKDKIEALSAEKLRLENMRTFFNQPTLPKDAIEKAESDPIKMRNLVMELIDKIYPYRITTYVSPATNRIMRNGIVMELIDKIYPYRITTYVSPATNRIMRNGIVLLEVYTINGIYNVLYDGNQRNNKVAYYISSVYATFQNGRNKFDAYDTGEYFVISHATLVTETEDVDMLVTFNELIKICMQNGWEIDYTYKM</sequence>
<keyword evidence="3" id="KW-0175">Coiled coil</keyword>